<dbReference type="SUPFAM" id="SSF56112">
    <property type="entry name" value="Protein kinase-like (PK-like)"/>
    <property type="match status" value="1"/>
</dbReference>
<protein>
    <recommendedName>
        <fullName evidence="3">AAA family ATPase</fullName>
    </recommendedName>
</protein>
<dbReference type="eggNOG" id="COG0645">
    <property type="taxonomic scope" value="Bacteria"/>
</dbReference>
<evidence type="ECO:0000313" key="1">
    <source>
        <dbReference type="EMBL" id="CCF63716.1"/>
    </source>
</evidence>
<dbReference type="PANTHER" id="PTHR43883">
    <property type="entry name" value="SLR0207 PROTEIN"/>
    <property type="match status" value="1"/>
</dbReference>
<dbReference type="RefSeq" id="WP_014351173.1">
    <property type="nucleotide sequence ID" value="NC_016887.1"/>
</dbReference>
<dbReference type="STRING" id="1127134.NOCYR_2948"/>
<dbReference type="Pfam" id="PF13671">
    <property type="entry name" value="AAA_33"/>
    <property type="match status" value="1"/>
</dbReference>
<dbReference type="HOGENOM" id="CLU_026771_1_1_11"/>
<sequence>MNASGTAAAAGAQLHETHTGLVVLCGDRANKVKKPISTDFLDFSTPQRREEACARELELNRRMAPDVYLGVGHLTDPTGGPAEPVLIMRRMPEKLRLSTLLAEWGPECIDLNSLVDTLVRFHRAARRGPEIDRAGRTESVRERWLAVLDTLRHQSSDLIDPRALAKVEAQTMRYLAGRTLLFDQRIAAARIVDGHGDLLAQDIFALPDGFRILDCLDFDDALRYLDCVDDIAFLAMDLEFLGHRGLAERLLTDYLRATADTAPRSLLDHYIAYRALVRAKVDVIRFAQGEEAARGRARRHVALAEDHSGRAVIRLVLIGGLPGTGKSTVAQALAEETGAIRLSSDLIRRELTDRGALSGSAGTYGHGRYSAAGKAMVYDEMLTKAKRLLELGESVVLDASWIDAEQRDRARSLAAEVSAELVQIRCWCPSDLARQRIRHRGGDSASEVTVDVAMSMAADDVPRPDAHTVSTDQPLANTMAAVREVWHTAATTSGHDATPTDVVHPMG</sequence>
<dbReference type="KEGG" id="ncy:NOCYR_2948"/>
<dbReference type="Gene3D" id="3.40.50.300">
    <property type="entry name" value="P-loop containing nucleotide triphosphate hydrolases"/>
    <property type="match status" value="1"/>
</dbReference>
<dbReference type="OrthoDB" id="9810277at2"/>
<accession>H6RAA8</accession>
<dbReference type="PANTHER" id="PTHR43883:SF1">
    <property type="entry name" value="GLUCONOKINASE"/>
    <property type="match status" value="1"/>
</dbReference>
<dbReference type="AlphaFoldDB" id="H6RAA8"/>
<evidence type="ECO:0000313" key="2">
    <source>
        <dbReference type="Proteomes" id="UP000008190"/>
    </source>
</evidence>
<organism evidence="1 2">
    <name type="scientific">Nocardia cyriacigeorgica (strain GUH-2)</name>
    <dbReference type="NCBI Taxonomy" id="1127134"/>
    <lineage>
        <taxon>Bacteria</taxon>
        <taxon>Bacillati</taxon>
        <taxon>Actinomycetota</taxon>
        <taxon>Actinomycetes</taxon>
        <taxon>Mycobacteriales</taxon>
        <taxon>Nocardiaceae</taxon>
        <taxon>Nocardia</taxon>
    </lineage>
</organism>
<dbReference type="InterPro" id="IPR011009">
    <property type="entry name" value="Kinase-like_dom_sf"/>
</dbReference>
<dbReference type="Proteomes" id="UP000008190">
    <property type="component" value="Chromosome"/>
</dbReference>
<gene>
    <name evidence="1" type="ordered locus">NOCYR_2948</name>
</gene>
<dbReference type="SUPFAM" id="SSF52540">
    <property type="entry name" value="P-loop containing nucleoside triphosphate hydrolases"/>
    <property type="match status" value="1"/>
</dbReference>
<reference evidence="1 2" key="1">
    <citation type="journal article" date="2012" name="J. Bacteriol.">
        <title>Genome sequence of the human- and animal-pathogenic strain Nocardia cyriacigeorgica GUH-2.</title>
        <authorList>
            <person name="Zoropogui A."/>
            <person name="Pujic P."/>
            <person name="Normand P."/>
            <person name="Barbe V."/>
            <person name="Beaman B."/>
            <person name="Beaman L."/>
            <person name="Boiron P."/>
            <person name="Colinon C."/>
            <person name="Deredjian A."/>
            <person name="Graindorge A."/>
            <person name="Mangenot S."/>
            <person name="Nazaret S."/>
            <person name="Neto M."/>
            <person name="Petit S."/>
            <person name="Roche D."/>
            <person name="Vallenet D."/>
            <person name="Rodriguez-Nava V."/>
            <person name="Richard Y."/>
            <person name="Cournoyer B."/>
            <person name="Blaha D."/>
        </authorList>
    </citation>
    <scope>NUCLEOTIDE SEQUENCE [LARGE SCALE GENOMIC DNA]</scope>
    <source>
        <strain evidence="1 2">GUH-2</strain>
    </source>
</reference>
<dbReference type="InterPro" id="IPR027417">
    <property type="entry name" value="P-loop_NTPase"/>
</dbReference>
<proteinExistence type="predicted"/>
<keyword evidence="2" id="KW-1185">Reference proteome</keyword>
<dbReference type="EMBL" id="FO082843">
    <property type="protein sequence ID" value="CCF63716.1"/>
    <property type="molecule type" value="Genomic_DNA"/>
</dbReference>
<name>H6RAA8_NOCCG</name>
<dbReference type="InterPro" id="IPR052732">
    <property type="entry name" value="Cell-binding_unc_protein"/>
</dbReference>
<dbReference type="eggNOG" id="COG2187">
    <property type="taxonomic scope" value="Bacteria"/>
</dbReference>
<evidence type="ECO:0008006" key="3">
    <source>
        <dbReference type="Google" id="ProtNLM"/>
    </source>
</evidence>